<sequence length="175" mass="19225">MSKFYVFFLFSLIVGPLTTNAQWGGAICIDCRQENDNKCVIEGAAGWSCGTELTKDRPRKERSAPMSPTTLDMNVCVPEGLDIQDNRAGELVICCFWSAKLGCQVVVPKSGYIPMECNECQNDRVNNYVNLTACPCVDKRSEGGLGRYNYGSKPSPCSSLPVLLGICLTIFLKTF</sequence>
<keyword evidence="1" id="KW-0732">Signal</keyword>
<dbReference type="AlphaFoldDB" id="A0A0P8XTA1"/>
<dbReference type="Proteomes" id="UP000007801">
    <property type="component" value="Unassembled WGS sequence"/>
</dbReference>
<dbReference type="KEGG" id="dan:6507235"/>
<dbReference type="OrthoDB" id="7870778at2759"/>
<name>A0A0P8XTA1_DROAN</name>
<proteinExistence type="predicted"/>
<dbReference type="InParanoid" id="A0A0P8XTA1"/>
<evidence type="ECO:0008006" key="4">
    <source>
        <dbReference type="Google" id="ProtNLM"/>
    </source>
</evidence>
<feature type="chain" id="PRO_5006154139" description="DUF753 domain-containing protein" evidence="1">
    <location>
        <begin position="22"/>
        <end position="175"/>
    </location>
</feature>
<evidence type="ECO:0000313" key="2">
    <source>
        <dbReference type="EMBL" id="KPU77953.1"/>
    </source>
</evidence>
<keyword evidence="3" id="KW-1185">Reference proteome</keyword>
<dbReference type="EMBL" id="CH902618">
    <property type="protein sequence ID" value="KPU77953.1"/>
    <property type="molecule type" value="Genomic_DNA"/>
</dbReference>
<evidence type="ECO:0000313" key="3">
    <source>
        <dbReference type="Proteomes" id="UP000007801"/>
    </source>
</evidence>
<evidence type="ECO:0000256" key="1">
    <source>
        <dbReference type="SAM" id="SignalP"/>
    </source>
</evidence>
<accession>A0A0P8XTA1</accession>
<organism evidence="2 3">
    <name type="scientific">Drosophila ananassae</name>
    <name type="common">Fruit fly</name>
    <dbReference type="NCBI Taxonomy" id="7217"/>
    <lineage>
        <taxon>Eukaryota</taxon>
        <taxon>Metazoa</taxon>
        <taxon>Ecdysozoa</taxon>
        <taxon>Arthropoda</taxon>
        <taxon>Hexapoda</taxon>
        <taxon>Insecta</taxon>
        <taxon>Pterygota</taxon>
        <taxon>Neoptera</taxon>
        <taxon>Endopterygota</taxon>
        <taxon>Diptera</taxon>
        <taxon>Brachycera</taxon>
        <taxon>Muscomorpha</taxon>
        <taxon>Ephydroidea</taxon>
        <taxon>Drosophilidae</taxon>
        <taxon>Drosophila</taxon>
        <taxon>Sophophora</taxon>
    </lineage>
</organism>
<gene>
    <name evidence="2" type="primary">Dana\GF24604</name>
    <name evidence="2" type="synonym">dana_GLEANR_9313</name>
    <name evidence="2" type="ORF">GF24604</name>
</gene>
<dbReference type="GeneID" id="6507235"/>
<feature type="signal peptide" evidence="1">
    <location>
        <begin position="1"/>
        <end position="21"/>
    </location>
</feature>
<reference evidence="2 3" key="1">
    <citation type="journal article" date="2007" name="Nature">
        <title>Evolution of genes and genomes on the Drosophila phylogeny.</title>
        <authorList>
            <consortium name="Drosophila 12 Genomes Consortium"/>
            <person name="Clark A.G."/>
            <person name="Eisen M.B."/>
            <person name="Smith D.R."/>
            <person name="Bergman C.M."/>
            <person name="Oliver B."/>
            <person name="Markow T.A."/>
            <person name="Kaufman T.C."/>
            <person name="Kellis M."/>
            <person name="Gelbart W."/>
            <person name="Iyer V.N."/>
            <person name="Pollard D.A."/>
            <person name="Sackton T.B."/>
            <person name="Larracuente A.M."/>
            <person name="Singh N.D."/>
            <person name="Abad J.P."/>
            <person name="Abt D.N."/>
            <person name="Adryan B."/>
            <person name="Aguade M."/>
            <person name="Akashi H."/>
            <person name="Anderson W.W."/>
            <person name="Aquadro C.F."/>
            <person name="Ardell D.H."/>
            <person name="Arguello R."/>
            <person name="Artieri C.G."/>
            <person name="Barbash D.A."/>
            <person name="Barker D."/>
            <person name="Barsanti P."/>
            <person name="Batterham P."/>
            <person name="Batzoglou S."/>
            <person name="Begun D."/>
            <person name="Bhutkar A."/>
            <person name="Blanco E."/>
            <person name="Bosak S.A."/>
            <person name="Bradley R.K."/>
            <person name="Brand A.D."/>
            <person name="Brent M.R."/>
            <person name="Brooks A.N."/>
            <person name="Brown R.H."/>
            <person name="Butlin R.K."/>
            <person name="Caggese C."/>
            <person name="Calvi B.R."/>
            <person name="Bernardo de Carvalho A."/>
            <person name="Caspi A."/>
            <person name="Castrezana S."/>
            <person name="Celniker S.E."/>
            <person name="Chang J.L."/>
            <person name="Chapple C."/>
            <person name="Chatterji S."/>
            <person name="Chinwalla A."/>
            <person name="Civetta A."/>
            <person name="Clifton S.W."/>
            <person name="Comeron J.M."/>
            <person name="Costello J.C."/>
            <person name="Coyne J.A."/>
            <person name="Daub J."/>
            <person name="David R.G."/>
            <person name="Delcher A.L."/>
            <person name="Delehaunty K."/>
            <person name="Do C.B."/>
            <person name="Ebling H."/>
            <person name="Edwards K."/>
            <person name="Eickbush T."/>
            <person name="Evans J.D."/>
            <person name="Filipski A."/>
            <person name="Findeiss S."/>
            <person name="Freyhult E."/>
            <person name="Fulton L."/>
            <person name="Fulton R."/>
            <person name="Garcia A.C."/>
            <person name="Gardiner A."/>
            <person name="Garfield D.A."/>
            <person name="Garvin B.E."/>
            <person name="Gibson G."/>
            <person name="Gilbert D."/>
            <person name="Gnerre S."/>
            <person name="Godfrey J."/>
            <person name="Good R."/>
            <person name="Gotea V."/>
            <person name="Gravely B."/>
            <person name="Greenberg A.J."/>
            <person name="Griffiths-Jones S."/>
            <person name="Gross S."/>
            <person name="Guigo R."/>
            <person name="Gustafson E.A."/>
            <person name="Haerty W."/>
            <person name="Hahn M.W."/>
            <person name="Halligan D.L."/>
            <person name="Halpern A.L."/>
            <person name="Halter G.M."/>
            <person name="Han M.V."/>
            <person name="Heger A."/>
            <person name="Hillier L."/>
            <person name="Hinrichs A.S."/>
            <person name="Holmes I."/>
            <person name="Hoskins R.A."/>
            <person name="Hubisz M.J."/>
            <person name="Hultmark D."/>
            <person name="Huntley M.A."/>
            <person name="Jaffe D.B."/>
            <person name="Jagadeeshan S."/>
            <person name="Jeck W.R."/>
            <person name="Johnson J."/>
            <person name="Jones C.D."/>
            <person name="Jordan W.C."/>
            <person name="Karpen G.H."/>
            <person name="Kataoka E."/>
            <person name="Keightley P.D."/>
            <person name="Kheradpour P."/>
            <person name="Kirkness E.F."/>
            <person name="Koerich L.B."/>
            <person name="Kristiansen K."/>
            <person name="Kudrna D."/>
            <person name="Kulathinal R.J."/>
            <person name="Kumar S."/>
            <person name="Kwok R."/>
            <person name="Lander E."/>
            <person name="Langley C.H."/>
            <person name="Lapoint R."/>
            <person name="Lazzaro B.P."/>
            <person name="Lee S.J."/>
            <person name="Levesque L."/>
            <person name="Li R."/>
            <person name="Lin C.F."/>
            <person name="Lin M.F."/>
            <person name="Lindblad-Toh K."/>
            <person name="Llopart A."/>
            <person name="Long M."/>
            <person name="Low L."/>
            <person name="Lozovsky E."/>
            <person name="Lu J."/>
            <person name="Luo M."/>
            <person name="Machado C.A."/>
            <person name="Makalowski W."/>
            <person name="Marzo M."/>
            <person name="Matsuda M."/>
            <person name="Matzkin L."/>
            <person name="McAllister B."/>
            <person name="McBride C.S."/>
            <person name="McKernan B."/>
            <person name="McKernan K."/>
            <person name="Mendez-Lago M."/>
            <person name="Minx P."/>
            <person name="Mollenhauer M.U."/>
            <person name="Montooth K."/>
            <person name="Mount S.M."/>
            <person name="Mu X."/>
            <person name="Myers E."/>
            <person name="Negre B."/>
            <person name="Newfeld S."/>
            <person name="Nielsen R."/>
            <person name="Noor M.A."/>
            <person name="O'Grady P."/>
            <person name="Pachter L."/>
            <person name="Papaceit M."/>
            <person name="Parisi M.J."/>
            <person name="Parisi M."/>
            <person name="Parts L."/>
            <person name="Pedersen J.S."/>
            <person name="Pesole G."/>
            <person name="Phillippy A.M."/>
            <person name="Ponting C.P."/>
            <person name="Pop M."/>
            <person name="Porcelli D."/>
            <person name="Powell J.R."/>
            <person name="Prohaska S."/>
            <person name="Pruitt K."/>
            <person name="Puig M."/>
            <person name="Quesneville H."/>
            <person name="Ram K.R."/>
            <person name="Rand D."/>
            <person name="Rasmussen M.D."/>
            <person name="Reed L.K."/>
            <person name="Reenan R."/>
            <person name="Reily A."/>
            <person name="Remington K.A."/>
            <person name="Rieger T.T."/>
            <person name="Ritchie M.G."/>
            <person name="Robin C."/>
            <person name="Rogers Y.H."/>
            <person name="Rohde C."/>
            <person name="Rozas J."/>
            <person name="Rubenfield M.J."/>
            <person name="Ruiz A."/>
            <person name="Russo S."/>
            <person name="Salzberg S.L."/>
            <person name="Sanchez-Gracia A."/>
            <person name="Saranga D.J."/>
            <person name="Sato H."/>
            <person name="Schaeffer S.W."/>
            <person name="Schatz M.C."/>
            <person name="Schlenke T."/>
            <person name="Schwartz R."/>
            <person name="Segarra C."/>
            <person name="Singh R.S."/>
            <person name="Sirot L."/>
            <person name="Sirota M."/>
            <person name="Sisneros N.B."/>
            <person name="Smith C.D."/>
            <person name="Smith T.F."/>
            <person name="Spieth J."/>
            <person name="Stage D.E."/>
            <person name="Stark A."/>
            <person name="Stephan W."/>
            <person name="Strausberg R.L."/>
            <person name="Strempel S."/>
            <person name="Sturgill D."/>
            <person name="Sutton G."/>
            <person name="Sutton G.G."/>
            <person name="Tao W."/>
            <person name="Teichmann S."/>
            <person name="Tobari Y.N."/>
            <person name="Tomimura Y."/>
            <person name="Tsolas J.M."/>
            <person name="Valente V.L."/>
            <person name="Venter E."/>
            <person name="Venter J.C."/>
            <person name="Vicario S."/>
            <person name="Vieira F.G."/>
            <person name="Vilella A.J."/>
            <person name="Villasante A."/>
            <person name="Walenz B."/>
            <person name="Wang J."/>
            <person name="Wasserman M."/>
            <person name="Watts T."/>
            <person name="Wilson D."/>
            <person name="Wilson R.K."/>
            <person name="Wing R.A."/>
            <person name="Wolfner M.F."/>
            <person name="Wong A."/>
            <person name="Wong G.K."/>
            <person name="Wu C.I."/>
            <person name="Wu G."/>
            <person name="Yamamoto D."/>
            <person name="Yang H.P."/>
            <person name="Yang S.P."/>
            <person name="Yorke J.A."/>
            <person name="Yoshida K."/>
            <person name="Zdobnov E."/>
            <person name="Zhang P."/>
            <person name="Zhang Y."/>
            <person name="Zimin A.V."/>
            <person name="Baldwin J."/>
            <person name="Abdouelleil A."/>
            <person name="Abdulkadir J."/>
            <person name="Abebe A."/>
            <person name="Abera B."/>
            <person name="Abreu J."/>
            <person name="Acer S.C."/>
            <person name="Aftuck L."/>
            <person name="Alexander A."/>
            <person name="An P."/>
            <person name="Anderson E."/>
            <person name="Anderson S."/>
            <person name="Arachi H."/>
            <person name="Azer M."/>
            <person name="Bachantsang P."/>
            <person name="Barry A."/>
            <person name="Bayul T."/>
            <person name="Berlin A."/>
            <person name="Bessette D."/>
            <person name="Bloom T."/>
            <person name="Blye J."/>
            <person name="Boguslavskiy L."/>
            <person name="Bonnet C."/>
            <person name="Boukhgalter B."/>
            <person name="Bourzgui I."/>
            <person name="Brown A."/>
            <person name="Cahill P."/>
            <person name="Channer S."/>
            <person name="Cheshatsang Y."/>
            <person name="Chuda L."/>
            <person name="Citroen M."/>
            <person name="Collymore A."/>
            <person name="Cooke P."/>
            <person name="Costello M."/>
            <person name="D'Aco K."/>
            <person name="Daza R."/>
            <person name="De Haan G."/>
            <person name="DeGray S."/>
            <person name="DeMaso C."/>
            <person name="Dhargay N."/>
            <person name="Dooley K."/>
            <person name="Dooley E."/>
            <person name="Doricent M."/>
            <person name="Dorje P."/>
            <person name="Dorjee K."/>
            <person name="Dupes A."/>
            <person name="Elong R."/>
            <person name="Falk J."/>
            <person name="Farina A."/>
            <person name="Faro S."/>
            <person name="Ferguson D."/>
            <person name="Fisher S."/>
            <person name="Foley C.D."/>
            <person name="Franke A."/>
            <person name="Friedrich D."/>
            <person name="Gadbois L."/>
            <person name="Gearin G."/>
            <person name="Gearin C.R."/>
            <person name="Giannoukos G."/>
            <person name="Goode T."/>
            <person name="Graham J."/>
            <person name="Grandbois E."/>
            <person name="Grewal S."/>
            <person name="Gyaltsen K."/>
            <person name="Hafez N."/>
            <person name="Hagos B."/>
            <person name="Hall J."/>
            <person name="Henson C."/>
            <person name="Hollinger A."/>
            <person name="Honan T."/>
            <person name="Huard M.D."/>
            <person name="Hughes L."/>
            <person name="Hurhula B."/>
            <person name="Husby M.E."/>
            <person name="Kamat A."/>
            <person name="Kanga B."/>
            <person name="Kashin S."/>
            <person name="Khazanovich D."/>
            <person name="Kisner P."/>
            <person name="Lance K."/>
            <person name="Lara M."/>
            <person name="Lee W."/>
            <person name="Lennon N."/>
            <person name="Letendre F."/>
            <person name="LeVine R."/>
            <person name="Lipovsky A."/>
            <person name="Liu X."/>
            <person name="Liu J."/>
            <person name="Liu S."/>
            <person name="Lokyitsang T."/>
            <person name="Lokyitsang Y."/>
            <person name="Lubonja R."/>
            <person name="Lui A."/>
            <person name="MacDonald P."/>
            <person name="Magnisalis V."/>
            <person name="Maru K."/>
            <person name="Matthews C."/>
            <person name="McCusker W."/>
            <person name="McDonough S."/>
            <person name="Mehta T."/>
            <person name="Meldrim J."/>
            <person name="Meneus L."/>
            <person name="Mihai O."/>
            <person name="Mihalev A."/>
            <person name="Mihova T."/>
            <person name="Mittelman R."/>
            <person name="Mlenga V."/>
            <person name="Montmayeur A."/>
            <person name="Mulrain L."/>
            <person name="Navidi A."/>
            <person name="Naylor J."/>
            <person name="Negash T."/>
            <person name="Nguyen T."/>
            <person name="Nguyen N."/>
            <person name="Nicol R."/>
            <person name="Norbu C."/>
            <person name="Norbu N."/>
            <person name="Novod N."/>
            <person name="O'Neill B."/>
            <person name="Osman S."/>
            <person name="Markiewicz E."/>
            <person name="Oyono O.L."/>
            <person name="Patti C."/>
            <person name="Phunkhang P."/>
            <person name="Pierre F."/>
            <person name="Priest M."/>
            <person name="Raghuraman S."/>
            <person name="Rege F."/>
            <person name="Reyes R."/>
            <person name="Rise C."/>
            <person name="Rogov P."/>
            <person name="Ross K."/>
            <person name="Ryan E."/>
            <person name="Settipalli S."/>
            <person name="Shea T."/>
            <person name="Sherpa N."/>
            <person name="Shi L."/>
            <person name="Shih D."/>
            <person name="Sparrow T."/>
            <person name="Spaulding J."/>
            <person name="Stalker J."/>
            <person name="Stange-Thomann N."/>
            <person name="Stavropoulos S."/>
            <person name="Stone C."/>
            <person name="Strader C."/>
            <person name="Tesfaye S."/>
            <person name="Thomson T."/>
            <person name="Thoulutsang Y."/>
            <person name="Thoulutsang D."/>
            <person name="Topham K."/>
            <person name="Topping I."/>
            <person name="Tsamla T."/>
            <person name="Vassiliev H."/>
            <person name="Vo A."/>
            <person name="Wangchuk T."/>
            <person name="Wangdi T."/>
            <person name="Weiand M."/>
            <person name="Wilkinson J."/>
            <person name="Wilson A."/>
            <person name="Yadav S."/>
            <person name="Young G."/>
            <person name="Yu Q."/>
            <person name="Zembek L."/>
            <person name="Zhong D."/>
            <person name="Zimmer A."/>
            <person name="Zwirko Z."/>
            <person name="Jaffe D.B."/>
            <person name="Alvarez P."/>
            <person name="Brockman W."/>
            <person name="Butler J."/>
            <person name="Chin C."/>
            <person name="Gnerre S."/>
            <person name="Grabherr M."/>
            <person name="Kleber M."/>
            <person name="Mauceli E."/>
            <person name="MacCallum I."/>
        </authorList>
    </citation>
    <scope>NUCLEOTIDE SEQUENCE [LARGE SCALE GENOMIC DNA]</scope>
    <source>
        <strain evidence="3">Tucson 14024-0371.13</strain>
    </source>
</reference>
<protein>
    <recommendedName>
        <fullName evidence="4">DUF753 domain-containing protein</fullName>
    </recommendedName>
</protein>